<protein>
    <submittedName>
        <fullName evidence="1">Uncharacterized protein</fullName>
    </submittedName>
</protein>
<gene>
    <name evidence="1" type="ORF">TRFO_21857</name>
</gene>
<reference evidence="1" key="1">
    <citation type="submission" date="2016-10" db="EMBL/GenBank/DDBJ databases">
        <authorList>
            <person name="Benchimol M."/>
            <person name="Almeida L.G."/>
            <person name="Vasconcelos A.T."/>
            <person name="Perreira-Neves A."/>
            <person name="Rosa I.A."/>
            <person name="Tasca T."/>
            <person name="Bogo M.R."/>
            <person name="de Souza W."/>
        </authorList>
    </citation>
    <scope>NUCLEOTIDE SEQUENCE [LARGE SCALE GENOMIC DNA]</scope>
    <source>
        <strain evidence="1">K</strain>
    </source>
</reference>
<accession>A0A1J4KE59</accession>
<dbReference type="SUPFAM" id="SSF48371">
    <property type="entry name" value="ARM repeat"/>
    <property type="match status" value="1"/>
</dbReference>
<keyword evidence="2" id="KW-1185">Reference proteome</keyword>
<dbReference type="AlphaFoldDB" id="A0A1J4KE59"/>
<dbReference type="Proteomes" id="UP000179807">
    <property type="component" value="Unassembled WGS sequence"/>
</dbReference>
<comment type="caution">
    <text evidence="1">The sequence shown here is derived from an EMBL/GenBank/DDBJ whole genome shotgun (WGS) entry which is preliminary data.</text>
</comment>
<evidence type="ECO:0000313" key="2">
    <source>
        <dbReference type="Proteomes" id="UP000179807"/>
    </source>
</evidence>
<sequence>MKLKKVGLEFVSLDDHILFVDILNYKSINQSQQTILNLTQYDIVKKEIREKTEIEDILDFDFDDFNKYCMFFHNFYESGDSKNFKSIVLLMIRFFSSNKEKFDNHDFNMIYFIEIFQKNNTIEIFSNILQNNNSDLLGIVLDFVSLLSSLNPEICEFIASHNGLLDEIYPKFINFEDKHIFENSLILFNNLIRYYNGQLFLNDKIISTIYEKIGDFAINDHISMNLAITFVLYFDVPPLNIPNIKKIILNSLHNRQFFDSLTLIFIISKKFPDLIHFFIQEIFPVLFHQAQFIQESQSFILFFKLFSLIISLNHNLFKDQILNVFNWGIMEKSFKFNSDKVVNEVFVFLINCYPCSYERLQSCFPSLNDFVLFLIETMNNGKLYMKETCIRFISLFIKEYPISLQYFLDDGFIDTCINLMECDVIGNNLIIMNFLKNLAEIPMTKYPIIKDFFNALIQTDLINILENLSLSEEEEVSSLAEYIIDYFHRFYYYDNNDNLVFD</sequence>
<organism evidence="1 2">
    <name type="scientific">Tritrichomonas foetus</name>
    <dbReference type="NCBI Taxonomy" id="1144522"/>
    <lineage>
        <taxon>Eukaryota</taxon>
        <taxon>Metamonada</taxon>
        <taxon>Parabasalia</taxon>
        <taxon>Tritrichomonadida</taxon>
        <taxon>Tritrichomonadidae</taxon>
        <taxon>Tritrichomonas</taxon>
    </lineage>
</organism>
<dbReference type="InterPro" id="IPR011989">
    <property type="entry name" value="ARM-like"/>
</dbReference>
<dbReference type="VEuPathDB" id="TrichDB:TRFO_21857"/>
<dbReference type="RefSeq" id="XP_068362426.1">
    <property type="nucleotide sequence ID" value="XM_068502230.1"/>
</dbReference>
<dbReference type="EMBL" id="MLAK01000643">
    <property type="protein sequence ID" value="OHT09290.1"/>
    <property type="molecule type" value="Genomic_DNA"/>
</dbReference>
<evidence type="ECO:0000313" key="1">
    <source>
        <dbReference type="EMBL" id="OHT09290.1"/>
    </source>
</evidence>
<name>A0A1J4KE59_9EUKA</name>
<dbReference type="Gene3D" id="1.25.10.10">
    <property type="entry name" value="Leucine-rich Repeat Variant"/>
    <property type="match status" value="1"/>
</dbReference>
<dbReference type="InterPro" id="IPR016024">
    <property type="entry name" value="ARM-type_fold"/>
</dbReference>
<dbReference type="GeneID" id="94836934"/>
<proteinExistence type="predicted"/>